<dbReference type="Pfam" id="PF00561">
    <property type="entry name" value="Abhydrolase_1"/>
    <property type="match status" value="1"/>
</dbReference>
<proteinExistence type="inferred from homology"/>
<dbReference type="EMBL" id="FOFP01000003">
    <property type="protein sequence ID" value="SEQ07045.1"/>
    <property type="molecule type" value="Genomic_DNA"/>
</dbReference>
<name>A0ABY1B6D7_9PSED</name>
<comment type="catalytic activity">
    <reaction evidence="2">
        <text>carbamate + 2 H(+) = NH4(+) + CO2</text>
        <dbReference type="Rhea" id="RHEA:15649"/>
        <dbReference type="ChEBI" id="CHEBI:13941"/>
        <dbReference type="ChEBI" id="CHEBI:15378"/>
        <dbReference type="ChEBI" id="CHEBI:16526"/>
        <dbReference type="ChEBI" id="CHEBI:28938"/>
    </reaction>
</comment>
<keyword evidence="1 2" id="KW-0378">Hydrolase</keyword>
<evidence type="ECO:0000256" key="2">
    <source>
        <dbReference type="HAMAP-Rule" id="MF_00832"/>
    </source>
</evidence>
<dbReference type="EC" id="3.5.1.-" evidence="2"/>
<keyword evidence="5" id="KW-1185">Reference proteome</keyword>
<dbReference type="PANTHER" id="PTHR43433:SF5">
    <property type="entry name" value="AB HYDROLASE-1 DOMAIN-CONTAINING PROTEIN"/>
    <property type="match status" value="1"/>
</dbReference>
<dbReference type="SUPFAM" id="SSF53474">
    <property type="entry name" value="alpha/beta-Hydrolases"/>
    <property type="match status" value="1"/>
</dbReference>
<evidence type="ECO:0000259" key="3">
    <source>
        <dbReference type="Pfam" id="PF00561"/>
    </source>
</evidence>
<protein>
    <recommendedName>
        <fullName evidence="2">Putative carbamate hydrolase RutD</fullName>
        <ecNumber evidence="2">3.5.1.-</ecNumber>
    </recommendedName>
    <alternativeName>
        <fullName evidence="2">Aminohydrolase</fullName>
    </alternativeName>
</protein>
<evidence type="ECO:0000313" key="5">
    <source>
        <dbReference type="Proteomes" id="UP000198512"/>
    </source>
</evidence>
<evidence type="ECO:0000313" key="4">
    <source>
        <dbReference type="EMBL" id="SEQ07045.1"/>
    </source>
</evidence>
<dbReference type="NCBIfam" id="TIGR03611">
    <property type="entry name" value="RutD"/>
    <property type="match status" value="1"/>
</dbReference>
<dbReference type="InterPro" id="IPR019913">
    <property type="entry name" value="Pyrimidine_utilisation_RutD"/>
</dbReference>
<dbReference type="Gene3D" id="3.40.50.1820">
    <property type="entry name" value="alpha/beta hydrolase"/>
    <property type="match status" value="1"/>
</dbReference>
<dbReference type="InterPro" id="IPR029058">
    <property type="entry name" value="AB_hydrolase_fold"/>
</dbReference>
<dbReference type="RefSeq" id="WP_069516409.1">
    <property type="nucleotide sequence ID" value="NZ_FOFP01000003.1"/>
</dbReference>
<organism evidence="4 5">
    <name type="scientific">Pseudomonas cuatrocienegasensis</name>
    <dbReference type="NCBI Taxonomy" id="543360"/>
    <lineage>
        <taxon>Bacteria</taxon>
        <taxon>Pseudomonadati</taxon>
        <taxon>Pseudomonadota</taxon>
        <taxon>Gammaproteobacteria</taxon>
        <taxon>Pseudomonadales</taxon>
        <taxon>Pseudomonadaceae</taxon>
        <taxon>Pseudomonas</taxon>
    </lineage>
</organism>
<dbReference type="InterPro" id="IPR050471">
    <property type="entry name" value="AB_hydrolase"/>
</dbReference>
<gene>
    <name evidence="2" type="primary">rutD</name>
    <name evidence="4" type="ORF">SAMN05216600_103168</name>
</gene>
<accession>A0ABY1B6D7</accession>
<dbReference type="HAMAP" id="MF_00832">
    <property type="entry name" value="RutD"/>
    <property type="match status" value="1"/>
</dbReference>
<dbReference type="InterPro" id="IPR000073">
    <property type="entry name" value="AB_hydrolase_1"/>
</dbReference>
<dbReference type="PANTHER" id="PTHR43433">
    <property type="entry name" value="HYDROLASE, ALPHA/BETA FOLD FAMILY PROTEIN"/>
    <property type="match status" value="1"/>
</dbReference>
<dbReference type="GO" id="GO:0016787">
    <property type="term" value="F:hydrolase activity"/>
    <property type="evidence" value="ECO:0007669"/>
    <property type="project" value="UniProtKB-KW"/>
</dbReference>
<comment type="caution">
    <text evidence="4">The sequence shown here is derived from an EMBL/GenBank/DDBJ whole genome shotgun (WGS) entry which is preliminary data.</text>
</comment>
<comment type="similarity">
    <text evidence="2">Belongs to the AB hydrolase superfamily. Hydrolase RutD family.</text>
</comment>
<sequence length="260" mass="28384">MYYEIHGRQEADAPTLLLCSGLGGSAAYWAANLPALVEHFRVICYDQRGTGRSPAELPEGYSIAQMAQELDALLEQLQISTCDFVGHALGGLVGLELARQQPSRIRRLVPINAWAAPNAHSARCFDARIALLSHSGPAAYIDAQPIFLYPPVWLLENAEQVARELAHALQHFPGVANTLRRIGALRAFDISAVLTEIRQPVLVMASRDDTLVPWTQSRQLAEGLPNASLALRDFGGHAFNLTEQAEFDAELLAFLLTPAP</sequence>
<dbReference type="PRINTS" id="PR00111">
    <property type="entry name" value="ABHYDROLASE"/>
</dbReference>
<reference evidence="4 5" key="1">
    <citation type="submission" date="2016-10" db="EMBL/GenBank/DDBJ databases">
        <authorList>
            <person name="Varghese N."/>
            <person name="Submissions S."/>
        </authorList>
    </citation>
    <scope>NUCLEOTIDE SEQUENCE [LARGE SCALE GENOMIC DNA]</scope>
    <source>
        <strain evidence="4 5">CIP 109853</strain>
    </source>
</reference>
<comment type="function">
    <text evidence="2">Involved in pyrimidine catabolism. May facilitate the hydrolysis of carbamate, a reaction that can also occur spontaneously.</text>
</comment>
<feature type="domain" description="AB hydrolase-1" evidence="3">
    <location>
        <begin position="14"/>
        <end position="136"/>
    </location>
</feature>
<evidence type="ECO:0000256" key="1">
    <source>
        <dbReference type="ARBA" id="ARBA00022801"/>
    </source>
</evidence>
<dbReference type="Proteomes" id="UP000198512">
    <property type="component" value="Unassembled WGS sequence"/>
</dbReference>